<dbReference type="SUPFAM" id="SSF53254">
    <property type="entry name" value="Phosphoglycerate mutase-like"/>
    <property type="match status" value="1"/>
</dbReference>
<protein>
    <submittedName>
        <fullName evidence="1">Histidine phosphatase family protein</fullName>
    </submittedName>
</protein>
<accession>A0A9D1DTC5</accession>
<reference evidence="1" key="2">
    <citation type="journal article" date="2021" name="PeerJ">
        <title>Extensive microbial diversity within the chicken gut microbiome revealed by metagenomics and culture.</title>
        <authorList>
            <person name="Gilroy R."/>
            <person name="Ravi A."/>
            <person name="Getino M."/>
            <person name="Pursley I."/>
            <person name="Horton D.L."/>
            <person name="Alikhan N.F."/>
            <person name="Baker D."/>
            <person name="Gharbi K."/>
            <person name="Hall N."/>
            <person name="Watson M."/>
            <person name="Adriaenssens E.M."/>
            <person name="Foster-Nyarko E."/>
            <person name="Jarju S."/>
            <person name="Secka A."/>
            <person name="Antonio M."/>
            <person name="Oren A."/>
            <person name="Chaudhuri R.R."/>
            <person name="La Ragione R."/>
            <person name="Hildebrand F."/>
            <person name="Pallen M.J."/>
        </authorList>
    </citation>
    <scope>NUCLEOTIDE SEQUENCE</scope>
    <source>
        <strain evidence="1">CHK184-20233</strain>
    </source>
</reference>
<dbReference type="EMBL" id="DVHC01000010">
    <property type="protein sequence ID" value="HIR58562.1"/>
    <property type="molecule type" value="Genomic_DNA"/>
</dbReference>
<proteinExistence type="predicted"/>
<reference evidence="1" key="1">
    <citation type="submission" date="2020-10" db="EMBL/GenBank/DDBJ databases">
        <authorList>
            <person name="Gilroy R."/>
        </authorList>
    </citation>
    <scope>NUCLEOTIDE SEQUENCE</scope>
    <source>
        <strain evidence="1">CHK184-20233</strain>
    </source>
</reference>
<evidence type="ECO:0000313" key="2">
    <source>
        <dbReference type="Proteomes" id="UP000824232"/>
    </source>
</evidence>
<gene>
    <name evidence="1" type="ORF">IAB38_00780</name>
</gene>
<dbReference type="Pfam" id="PF00300">
    <property type="entry name" value="His_Phos_1"/>
    <property type="match status" value="1"/>
</dbReference>
<dbReference type="InterPro" id="IPR013078">
    <property type="entry name" value="His_Pase_superF_clade-1"/>
</dbReference>
<dbReference type="AlphaFoldDB" id="A0A9D1DTC5"/>
<sequence>MSKDFNKLSFYDKNYKMRSGESFNDVDERFIDFINKLLNQNNESYALFIHGLILLSYLETICNFKFDGTNFDIKYNGKEVLNGNPKSPSVYKITYNDNKEVINVSLVK</sequence>
<dbReference type="InterPro" id="IPR029033">
    <property type="entry name" value="His_PPase_superfam"/>
</dbReference>
<evidence type="ECO:0000313" key="1">
    <source>
        <dbReference type="EMBL" id="HIR58562.1"/>
    </source>
</evidence>
<dbReference type="Gene3D" id="3.40.50.1240">
    <property type="entry name" value="Phosphoglycerate mutase-like"/>
    <property type="match status" value="1"/>
</dbReference>
<dbReference type="Proteomes" id="UP000824232">
    <property type="component" value="Unassembled WGS sequence"/>
</dbReference>
<name>A0A9D1DTC5_9FIRM</name>
<comment type="caution">
    <text evidence="1">The sequence shown here is derived from an EMBL/GenBank/DDBJ whole genome shotgun (WGS) entry which is preliminary data.</text>
</comment>
<organism evidence="1 2">
    <name type="scientific">Candidatus Onthousia excrementipullorum</name>
    <dbReference type="NCBI Taxonomy" id="2840884"/>
    <lineage>
        <taxon>Bacteria</taxon>
        <taxon>Bacillati</taxon>
        <taxon>Bacillota</taxon>
        <taxon>Bacilli</taxon>
        <taxon>Candidatus Onthousia</taxon>
    </lineage>
</organism>